<evidence type="ECO:0000313" key="2">
    <source>
        <dbReference type="EMBL" id="XBS90604.1"/>
    </source>
</evidence>
<keyword evidence="1" id="KW-1133">Transmembrane helix</keyword>
<keyword evidence="1" id="KW-0472">Membrane</keyword>
<dbReference type="NCBIfam" id="NF045611">
    <property type="entry name" value="small_CydP"/>
    <property type="match status" value="1"/>
</dbReference>
<dbReference type="EMBL" id="CP157948">
    <property type="protein sequence ID" value="XBS90604.1"/>
    <property type="molecule type" value="Genomic_DNA"/>
</dbReference>
<evidence type="ECO:0000256" key="1">
    <source>
        <dbReference type="SAM" id="Phobius"/>
    </source>
</evidence>
<reference evidence="2" key="1">
    <citation type="submission" date="2024-06" db="EMBL/GenBank/DDBJ databases">
        <authorList>
            <person name="Sun Y."/>
        </authorList>
    </citation>
    <scope>NUCLEOTIDE SEQUENCE</scope>
    <source>
        <strain evidence="2">IGA1.0</strain>
    </source>
</reference>
<sequence>MSSSPVSSMSAETFGTSPQPLRRLSLELLAIIALKIAALTLIWWVVFAPQPKPDTSAEAIARRLAPAPQAAAETRP</sequence>
<organism evidence="2">
    <name type="scientific">Rhodanobacter sp. IGA1.0</name>
    <dbReference type="NCBI Taxonomy" id="3158582"/>
    <lineage>
        <taxon>Bacteria</taxon>
        <taxon>Pseudomonadati</taxon>
        <taxon>Pseudomonadota</taxon>
        <taxon>Gammaproteobacteria</taxon>
        <taxon>Lysobacterales</taxon>
        <taxon>Rhodanobacteraceae</taxon>
        <taxon>Rhodanobacter</taxon>
    </lineage>
</organism>
<gene>
    <name evidence="2" type="primary">cydP</name>
    <name evidence="2" type="ORF">ABNK63_02900</name>
</gene>
<proteinExistence type="predicted"/>
<name>A0AAU7QME6_9GAMM</name>
<dbReference type="RefSeq" id="WP_007807266.1">
    <property type="nucleotide sequence ID" value="NZ_CP157948.1"/>
</dbReference>
<feature type="transmembrane region" description="Helical" evidence="1">
    <location>
        <begin position="28"/>
        <end position="46"/>
    </location>
</feature>
<dbReference type="InterPro" id="IPR054636">
    <property type="entry name" value="CydP"/>
</dbReference>
<accession>A0AAU7QME6</accession>
<keyword evidence="1" id="KW-0812">Transmembrane</keyword>
<dbReference type="AlphaFoldDB" id="A0AAU7QME6"/>
<protein>
    <submittedName>
        <fullName evidence="2">Cytochrome oxidase putative small subunit CydP</fullName>
    </submittedName>
</protein>